<accession>A0A2Z4MIJ9</accession>
<evidence type="ECO:0000259" key="2">
    <source>
        <dbReference type="Pfam" id="PF06742"/>
    </source>
</evidence>
<gene>
    <name evidence="4" type="ORF">AB432_014830</name>
</gene>
<dbReference type="Gene3D" id="2.60.40.1610">
    <property type="entry name" value="Domain of unknown function DUF1254"/>
    <property type="match status" value="1"/>
</dbReference>
<dbReference type="PANTHER" id="PTHR36509">
    <property type="entry name" value="BLL3101 PROTEIN"/>
    <property type="match status" value="1"/>
</dbReference>
<dbReference type="InterPro" id="IPR010621">
    <property type="entry name" value="DUF1214"/>
</dbReference>
<dbReference type="Gene3D" id="2.60.120.600">
    <property type="entry name" value="Domain of unknown function DUF1214, C-terminal domain"/>
    <property type="match status" value="1"/>
</dbReference>
<name>A0A2Z4MIJ9_BREBE</name>
<organism evidence="4 5">
    <name type="scientific">Brevibacillus brevis</name>
    <name type="common">Bacillus brevis</name>
    <dbReference type="NCBI Taxonomy" id="1393"/>
    <lineage>
        <taxon>Bacteria</taxon>
        <taxon>Bacillati</taxon>
        <taxon>Bacillota</taxon>
        <taxon>Bacilli</taxon>
        <taxon>Bacillales</taxon>
        <taxon>Paenibacillaceae</taxon>
        <taxon>Brevibacillus</taxon>
    </lineage>
</organism>
<dbReference type="InterPro" id="IPR010679">
    <property type="entry name" value="DUF1254"/>
</dbReference>
<feature type="signal peptide" evidence="1">
    <location>
        <begin position="1"/>
        <end position="25"/>
    </location>
</feature>
<evidence type="ECO:0000259" key="3">
    <source>
        <dbReference type="Pfam" id="PF06863"/>
    </source>
</evidence>
<evidence type="ECO:0000313" key="4">
    <source>
        <dbReference type="EMBL" id="AWX56233.1"/>
    </source>
</evidence>
<dbReference type="InterPro" id="IPR037049">
    <property type="entry name" value="DUF1214_C_sf"/>
</dbReference>
<dbReference type="EMBL" id="CP030117">
    <property type="protein sequence ID" value="AWX56233.1"/>
    <property type="molecule type" value="Genomic_DNA"/>
</dbReference>
<dbReference type="SUPFAM" id="SSF160935">
    <property type="entry name" value="VPA0735-like"/>
    <property type="match status" value="1"/>
</dbReference>
<evidence type="ECO:0000313" key="5">
    <source>
        <dbReference type="Proteomes" id="UP000036061"/>
    </source>
</evidence>
<reference evidence="4 5" key="1">
    <citation type="journal article" date="2015" name="Genome Announc.">
        <title>Draft Genome Sequence of Brevibacillus brevis DZQ7, a Plant Growth-Promoting Rhizobacterium with Broad-Spectrum Antimicrobial Activity.</title>
        <authorList>
            <person name="Hou Q."/>
            <person name="Wang C."/>
            <person name="Hou X."/>
            <person name="Xia Z."/>
            <person name="Ye J."/>
            <person name="Liu K."/>
            <person name="Liu H."/>
            <person name="Wang J."/>
            <person name="Guo H."/>
            <person name="Yu X."/>
            <person name="Yang Y."/>
            <person name="Du B."/>
            <person name="Ding Y."/>
        </authorList>
    </citation>
    <scope>NUCLEOTIDE SEQUENCE [LARGE SCALE GENOMIC DNA]</scope>
    <source>
        <strain evidence="4 5">DZQ7</strain>
    </source>
</reference>
<sequence length="472" mass="52164">MLKGKLLIFSLTTVLTTLSFSVSNAALKAPAQASTIVPLAKQGTVSTKQSRENLAYSLGIQAYIYGYPLVTMEMKKRNAIQNKRPLNQFFHHQTLPAADYRGVVSPNHDTLYSAAYLDLTQGPLVLHVPDFGKRYYTIQLMDAWTNSFDYIGTRTTGTKEGDYVIVGPTWEGDLPDNRKVIKSPTNTVLAGGRILIDGENDIPNVTELQKQMTITPLVQSAQTSSSTNVPAALFDDQDPLSFFRMLTNSMKANQPAPVDEAHVKQFEHIGISATGNFNETALDEATLAGLRRAVKDGEEIIATASVGKGQGENGWSLNLDYGTYGVDYLKRAVVARTAFGANIPSESVYQRTAVDDNGDPLTGENRYVIHFAKDNLPPVEAFWSLTLYGADYYFVPNHINRYALGDRTRELKYNADGSLDIYLQKEPPAGKESNWLPTPEGDFNLMLRMYLPKPIVLEGKYEIPTVKKVSGQ</sequence>
<feature type="domain" description="DUF1214" evidence="2">
    <location>
        <begin position="346"/>
        <end position="453"/>
    </location>
</feature>
<keyword evidence="1" id="KW-0732">Signal</keyword>
<proteinExistence type="predicted"/>
<dbReference type="Pfam" id="PF06863">
    <property type="entry name" value="DUF1254"/>
    <property type="match status" value="1"/>
</dbReference>
<feature type="domain" description="DUF1254" evidence="3">
    <location>
        <begin position="87"/>
        <end position="216"/>
    </location>
</feature>
<dbReference type="PANTHER" id="PTHR36509:SF2">
    <property type="entry name" value="BLL3101 PROTEIN"/>
    <property type="match status" value="1"/>
</dbReference>
<dbReference type="RefSeq" id="WP_053079577.1">
    <property type="nucleotide sequence ID" value="NZ_CP030117.1"/>
</dbReference>
<dbReference type="AlphaFoldDB" id="A0A2Z4MIJ9"/>
<dbReference type="InterPro" id="IPR037050">
    <property type="entry name" value="DUF1254_sf"/>
</dbReference>
<evidence type="ECO:0000256" key="1">
    <source>
        <dbReference type="SAM" id="SignalP"/>
    </source>
</evidence>
<dbReference type="Pfam" id="PF06742">
    <property type="entry name" value="DUF1214"/>
    <property type="match status" value="1"/>
</dbReference>
<protein>
    <submittedName>
        <fullName evidence="4">DUF1254 domain-containing protein</fullName>
    </submittedName>
</protein>
<dbReference type="Proteomes" id="UP000036061">
    <property type="component" value="Chromosome"/>
</dbReference>
<feature type="chain" id="PRO_5016302777" evidence="1">
    <location>
        <begin position="26"/>
        <end position="472"/>
    </location>
</feature>